<dbReference type="SUPFAM" id="SSF50249">
    <property type="entry name" value="Nucleic acid-binding proteins"/>
    <property type="match status" value="1"/>
</dbReference>
<dbReference type="Gene3D" id="2.40.50.140">
    <property type="entry name" value="Nucleic acid-binding proteins"/>
    <property type="match status" value="1"/>
</dbReference>
<sequence length="245" mass="27821">MAKVNLKNVRLCFLHAFERAEPKNKGEKAAYKVCILLDKDDQQVEKLEDTALEVLTAKWGKREVAERWMSRNYAQDSSKECAVNDGDLREEVTPEFENAIYINARSPKQPKIQTSLGEDQTEPGITVDGDPIEGKEIYAGCYANVSIELWAQDNEHGKGLRAAILGLRFRADGEAFGGGGSTATDDDLSDDDDEPRSVSRRRSRDDEDDAPRGKSRNRRDRDEDEDDEPRERRRSVSRRRSRDDD</sequence>
<dbReference type="InterPro" id="IPR012340">
    <property type="entry name" value="NA-bd_OB-fold"/>
</dbReference>
<reference evidence="2" key="2">
    <citation type="journal article" date="2011" name="Virol. J.">
        <title>Comparative genomic analysis of bacteriophages specific to the channel catfish pathogen Edwardsiella ictaluri.</title>
        <authorList>
            <person name="Carrias A."/>
            <person name="Welch T.J."/>
            <person name="Waldbieser G.C."/>
            <person name="Mead D.A."/>
            <person name="Terhune J.S."/>
            <person name="Liles M.R."/>
        </authorList>
    </citation>
    <scope>NUCLEOTIDE SEQUENCE</scope>
</reference>
<feature type="compositionally biased region" description="Basic residues" evidence="1">
    <location>
        <begin position="232"/>
        <end position="245"/>
    </location>
</feature>
<proteinExistence type="predicted"/>
<feature type="compositionally biased region" description="Acidic residues" evidence="1">
    <location>
        <begin position="184"/>
        <end position="194"/>
    </location>
</feature>
<reference evidence="2" key="1">
    <citation type="submission" date="2010-12" db="EMBL/GenBank/DDBJ databases">
        <authorList>
            <person name="Carrias A.A."/>
            <person name="Welch T.J."/>
            <person name="Waldbieser G.C."/>
            <person name="Mead D.A."/>
            <person name="Terhune J.S."/>
            <person name="Liles M.R."/>
        </authorList>
    </citation>
    <scope>NUCLEOTIDE SEQUENCE</scope>
</reference>
<gene>
    <name evidence="2" type="primary">eiDWFOrf50</name>
</gene>
<feature type="region of interest" description="Disordered" evidence="1">
    <location>
        <begin position="110"/>
        <end position="131"/>
    </location>
</feature>
<dbReference type="InterPro" id="IPR022595">
    <property type="entry name" value="Enc34_ssDNA-bd"/>
</dbReference>
<name>E7EKZ3_9VIRU</name>
<organism evidence="2">
    <name type="scientific">Edwardsiella phage eiDWF</name>
    <dbReference type="NCBI Taxonomy" id="945084"/>
    <lineage>
        <taxon>Viruses</taxon>
    </lineage>
</organism>
<evidence type="ECO:0000256" key="1">
    <source>
        <dbReference type="SAM" id="MobiDB-lite"/>
    </source>
</evidence>
<feature type="region of interest" description="Disordered" evidence="1">
    <location>
        <begin position="175"/>
        <end position="245"/>
    </location>
</feature>
<protein>
    <submittedName>
        <fullName evidence="2">Gp41</fullName>
    </submittedName>
</protein>
<evidence type="ECO:0000313" key="2">
    <source>
        <dbReference type="EMBL" id="ADV36498.1"/>
    </source>
</evidence>
<accession>E7EKZ3</accession>
<dbReference type="Pfam" id="PF10991">
    <property type="entry name" value="Enc34_ssDNA-bd"/>
    <property type="match status" value="1"/>
</dbReference>
<dbReference type="EMBL" id="HQ824651">
    <property type="protein sequence ID" value="ADV36498.1"/>
    <property type="molecule type" value="Genomic_DNA"/>
</dbReference>